<reference evidence="2 3" key="1">
    <citation type="submission" date="2023-06" db="EMBL/GenBank/DDBJ databases">
        <title>Cellulomonas sp. MW4 Whole genome sequence.</title>
        <authorList>
            <person name="Park S."/>
        </authorList>
    </citation>
    <scope>NUCLEOTIDE SEQUENCE [LARGE SCALE GENOMIC DNA]</scope>
    <source>
        <strain evidence="2 3">MW4</strain>
    </source>
</reference>
<dbReference type="Gene3D" id="3.90.1150.200">
    <property type="match status" value="1"/>
</dbReference>
<dbReference type="SUPFAM" id="SSF159888">
    <property type="entry name" value="YdhG-like"/>
    <property type="match status" value="1"/>
</dbReference>
<sequence>MSTDRGDDTMNAPQQGSDEGFTAAERAAMKERAKEVRAARTRKGAVSPQEAAAEVEAKIAELTGTDRAIADRLHELVAEHAPVLAPKTYYGMPAYAKDGKVVCFFQPAAKFKSRYAMLGFGDAAALDDGAMWPTYYAITELTAEVEKRIAELVTRAAG</sequence>
<evidence type="ECO:0000313" key="3">
    <source>
        <dbReference type="Proteomes" id="UP001529338"/>
    </source>
</evidence>
<organism evidence="2 3">
    <name type="scientific">Cellulomonas alba</name>
    <dbReference type="NCBI Taxonomy" id="3053467"/>
    <lineage>
        <taxon>Bacteria</taxon>
        <taxon>Bacillati</taxon>
        <taxon>Actinomycetota</taxon>
        <taxon>Actinomycetes</taxon>
        <taxon>Micrococcales</taxon>
        <taxon>Cellulomonadaceae</taxon>
        <taxon>Cellulomonas</taxon>
    </lineage>
</organism>
<feature type="region of interest" description="Disordered" evidence="1">
    <location>
        <begin position="1"/>
        <end position="50"/>
    </location>
</feature>
<gene>
    <name evidence="2" type="ORF">QRT04_11990</name>
</gene>
<dbReference type="EMBL" id="JAUCGQ010000001">
    <property type="protein sequence ID" value="MDM7855650.1"/>
    <property type="molecule type" value="Genomic_DNA"/>
</dbReference>
<proteinExistence type="predicted"/>
<dbReference type="Proteomes" id="UP001529338">
    <property type="component" value="Unassembled WGS sequence"/>
</dbReference>
<feature type="compositionally biased region" description="Basic and acidic residues" evidence="1">
    <location>
        <begin position="27"/>
        <end position="38"/>
    </location>
</feature>
<comment type="caution">
    <text evidence="2">The sequence shown here is derived from an EMBL/GenBank/DDBJ whole genome shotgun (WGS) entry which is preliminary data.</text>
</comment>
<protein>
    <submittedName>
        <fullName evidence="2">DUF1801 domain-containing protein</fullName>
    </submittedName>
</protein>
<evidence type="ECO:0000256" key="1">
    <source>
        <dbReference type="SAM" id="MobiDB-lite"/>
    </source>
</evidence>
<evidence type="ECO:0000313" key="2">
    <source>
        <dbReference type="EMBL" id="MDM7855650.1"/>
    </source>
</evidence>
<keyword evidence="3" id="KW-1185">Reference proteome</keyword>
<dbReference type="RefSeq" id="WP_289455507.1">
    <property type="nucleotide sequence ID" value="NZ_JAUCGQ010000001.1"/>
</dbReference>
<accession>A0ABT7SHI7</accession>
<name>A0ABT7SHI7_9CELL</name>